<dbReference type="EMBL" id="JACBYR010000001">
    <property type="protein sequence ID" value="NYE82861.1"/>
    <property type="molecule type" value="Genomic_DNA"/>
</dbReference>
<dbReference type="Proteomes" id="UP000542125">
    <property type="component" value="Unassembled WGS sequence"/>
</dbReference>
<dbReference type="InterPro" id="IPR055178">
    <property type="entry name" value="RsdA/BaiN/AoA(So)-like_dom"/>
</dbReference>
<dbReference type="SUPFAM" id="SSF51905">
    <property type="entry name" value="FAD/NAD(P)-binding domain"/>
    <property type="match status" value="1"/>
</dbReference>
<reference evidence="3 4" key="1">
    <citation type="submission" date="2020-07" db="EMBL/GenBank/DDBJ databases">
        <title>Genomic Encyclopedia of Type Strains, Phase IV (KMG-V): Genome sequencing to study the core and pangenomes of soil and plant-associated prokaryotes.</title>
        <authorList>
            <person name="Whitman W."/>
        </authorList>
    </citation>
    <scope>NUCLEOTIDE SEQUENCE [LARGE SCALE GENOMIC DNA]</scope>
    <source>
        <strain evidence="3 4">SAS40</strain>
    </source>
</reference>
<dbReference type="InterPro" id="IPR036188">
    <property type="entry name" value="FAD/NAD-bd_sf"/>
</dbReference>
<dbReference type="SUPFAM" id="SSF160996">
    <property type="entry name" value="HI0933 insert domain-like"/>
    <property type="match status" value="1"/>
</dbReference>
<feature type="domain" description="RsdA/BaiN/AoA(So)-like Rossmann fold-like" evidence="1">
    <location>
        <begin position="197"/>
        <end position="445"/>
    </location>
</feature>
<keyword evidence="4" id="KW-1185">Reference proteome</keyword>
<dbReference type="Pfam" id="PF22780">
    <property type="entry name" value="HI0933_like_1st"/>
    <property type="match status" value="1"/>
</dbReference>
<comment type="caution">
    <text evidence="3">The sequence shown here is derived from an EMBL/GenBank/DDBJ whole genome shotgun (WGS) entry which is preliminary data.</text>
</comment>
<dbReference type="Pfam" id="PF03486">
    <property type="entry name" value="HI0933_like"/>
    <property type="match status" value="2"/>
</dbReference>
<gene>
    <name evidence="3" type="ORF">FHW18_002132</name>
</gene>
<dbReference type="InterPro" id="IPR057661">
    <property type="entry name" value="RsdA/BaiN/AoA(So)_Rossmann"/>
</dbReference>
<evidence type="ECO:0000313" key="4">
    <source>
        <dbReference type="Proteomes" id="UP000542125"/>
    </source>
</evidence>
<dbReference type="PANTHER" id="PTHR42887:SF1">
    <property type="entry name" value="BLR3961 PROTEIN"/>
    <property type="match status" value="1"/>
</dbReference>
<dbReference type="AlphaFoldDB" id="A0A7Y9LNK5"/>
<evidence type="ECO:0008006" key="5">
    <source>
        <dbReference type="Google" id="ProtNLM"/>
    </source>
</evidence>
<dbReference type="NCBIfam" id="TIGR03862">
    <property type="entry name" value="flavo_PP4765"/>
    <property type="match status" value="1"/>
</dbReference>
<feature type="domain" description="RsdA/BaiN/AoA(So)-like Rossmann fold-like" evidence="1">
    <location>
        <begin position="1"/>
        <end position="161"/>
    </location>
</feature>
<dbReference type="InterPro" id="IPR004792">
    <property type="entry name" value="BaiN-like"/>
</dbReference>
<dbReference type="InterPro" id="IPR022460">
    <property type="entry name" value="Flavoprotein_PP4765"/>
</dbReference>
<accession>A0A7Y9LNK5</accession>
<feature type="domain" description="RsdA/BaiN/AoA(So)-like insert" evidence="2">
    <location>
        <begin position="237"/>
        <end position="393"/>
    </location>
</feature>
<evidence type="ECO:0000259" key="2">
    <source>
        <dbReference type="Pfam" id="PF22780"/>
    </source>
</evidence>
<evidence type="ECO:0000313" key="3">
    <source>
        <dbReference type="EMBL" id="NYE82861.1"/>
    </source>
</evidence>
<protein>
    <recommendedName>
        <fullName evidence="5">TIGR03862 family flavoprotein</fullName>
    </recommendedName>
</protein>
<dbReference type="PANTHER" id="PTHR42887">
    <property type="entry name" value="OS12G0638800 PROTEIN"/>
    <property type="match status" value="1"/>
</dbReference>
<evidence type="ECO:0000259" key="1">
    <source>
        <dbReference type="Pfam" id="PF03486"/>
    </source>
</evidence>
<sequence>MAAETLAQAGHAVDVYDAMPSVARKFLLAGKGGMNITHSEPLPAFIGRYGPRAAQLDPLIRDFDPDTLRAWIEGLGVGTFVGSSGRVFPTDMKAAPLLRAWMQRLRDAGVRFHMRHRWVGWDETGALRFVVGGAVAAVRAAAGGAGVGGDADAVSGANAVGSLVARADADVPEGAARPVASADAAAAASVGRPGNEVCVHAAATVLALGGASWPRLGSDGAWVPLLSAIGTQVAPLQPANCGFDIRWTPFFSDKFAGAPLRAITAQVTDAHGVTHTRTGECIVTATGIEGGLIYALSAALRDTIATGGSATLTIDLAPGLSLERVLDEIQWPRGSKSMANHLRSRVRIEGVKAGLLREALDADSFADPQRLARTIKALPLTLIAPRPIAEAISTAGGVAFESLDARGMLAARPGVFCAGEMLDWEAPTGGYLLTACLASGRAAGKGAAAWLASAARGKAER</sequence>
<organism evidence="3 4">
    <name type="scientific">Pigmentiphaga litoralis</name>
    <dbReference type="NCBI Taxonomy" id="516702"/>
    <lineage>
        <taxon>Bacteria</taxon>
        <taxon>Pseudomonadati</taxon>
        <taxon>Pseudomonadota</taxon>
        <taxon>Betaproteobacteria</taxon>
        <taxon>Burkholderiales</taxon>
        <taxon>Alcaligenaceae</taxon>
        <taxon>Pigmentiphaga</taxon>
    </lineage>
</organism>
<dbReference type="Gene3D" id="3.50.50.60">
    <property type="entry name" value="FAD/NAD(P)-binding domain"/>
    <property type="match status" value="3"/>
</dbReference>
<name>A0A7Y9LNK5_9BURK</name>
<proteinExistence type="predicted"/>